<dbReference type="AlphaFoldDB" id="A0A975MLG6"/>
<evidence type="ECO:0000256" key="6">
    <source>
        <dbReference type="ARBA" id="ARBA00023136"/>
    </source>
</evidence>
<feature type="transmembrane region" description="Helical" evidence="7">
    <location>
        <begin position="171"/>
        <end position="190"/>
    </location>
</feature>
<dbReference type="InterPro" id="IPR001640">
    <property type="entry name" value="Lgt"/>
</dbReference>
<proteinExistence type="inferred from homology"/>
<evidence type="ECO:0000256" key="2">
    <source>
        <dbReference type="ARBA" id="ARBA00022475"/>
    </source>
</evidence>
<keyword evidence="5 7" id="KW-1133">Transmembrane helix</keyword>
<feature type="transmembrane region" description="Helical" evidence="7">
    <location>
        <begin position="237"/>
        <end position="256"/>
    </location>
</feature>
<keyword evidence="2 7" id="KW-1003">Cell membrane</keyword>
<dbReference type="Proteomes" id="UP000676649">
    <property type="component" value="Chromosome"/>
</dbReference>
<evidence type="ECO:0000313" key="9">
    <source>
        <dbReference type="Proteomes" id="UP000676649"/>
    </source>
</evidence>
<comment type="subcellular location">
    <subcellularLocation>
        <location evidence="7">Cell membrane</location>
        <topology evidence="7">Multi-pass membrane protein</topology>
    </subcellularLocation>
</comment>
<dbReference type="GO" id="GO:0008961">
    <property type="term" value="F:phosphatidylglycerol-prolipoprotein diacylglyceryl transferase activity"/>
    <property type="evidence" value="ECO:0007669"/>
    <property type="project" value="UniProtKB-UniRule"/>
</dbReference>
<evidence type="ECO:0000313" key="8">
    <source>
        <dbReference type="EMBL" id="QWF69987.1"/>
    </source>
</evidence>
<dbReference type="PANTHER" id="PTHR30589">
    <property type="entry name" value="PROLIPOPROTEIN DIACYLGLYCERYL TRANSFERASE"/>
    <property type="match status" value="1"/>
</dbReference>
<sequence>MQHFVWNINPILLEFGFLKIRWYGAMFATAFVFCYSMMQWVYQREGKDVEELDRLLWYTAIGTVLGARLAHVFIYDPAFYLAHPSKILAIWEGGLASHGANIGILLALYFYKRGTDYSYLWLLDRVAFPCAMGGCFIRIGNFFNSEILGTVTNQPWGIIFARVDDLPRHPVQLYEAFCYALIFFILLQVYKKTYDKPIRGLIFGLFTTLVFLVRIFLEFFKTEQAMYESDLPLTTGQLLSVPFVLVGIGFVIWSLINYRKAICQ</sequence>
<gene>
    <name evidence="7 8" type="primary">lgt</name>
    <name evidence="8" type="ORF">KEF85_11555</name>
</gene>
<comment type="function">
    <text evidence="7">Catalyzes the transfer of the diacylglyceryl group from phosphatidylglycerol to the sulfhydryl group of the N-terminal cysteine of a prolipoprotein, the first step in the formation of mature lipoproteins.</text>
</comment>
<protein>
    <recommendedName>
        <fullName evidence="7">Phosphatidylglycerol--prolipoprotein diacylglyceryl transferase</fullName>
        <ecNumber evidence="7">2.5.1.145</ecNumber>
    </recommendedName>
</protein>
<feature type="binding site" evidence="7">
    <location>
        <position position="138"/>
    </location>
    <ligand>
        <name>a 1,2-diacyl-sn-glycero-3-phospho-(1'-sn-glycerol)</name>
        <dbReference type="ChEBI" id="CHEBI:64716"/>
    </ligand>
</feature>
<keyword evidence="4 7" id="KW-0812">Transmembrane</keyword>
<reference evidence="8" key="1">
    <citation type="submission" date="2021-04" db="EMBL/GenBank/DDBJ databases">
        <title>Draft genome sequence data of methanotrophic Methylovulum sp. strain S1L and Methylomonas sp. strain S2AM isolated from boreal lake water columns.</title>
        <authorList>
            <person name="Rissanen A.J."/>
            <person name="Mangayil R."/>
            <person name="Svenning M.M."/>
            <person name="Khanongnuch R."/>
        </authorList>
    </citation>
    <scope>NUCLEOTIDE SEQUENCE</scope>
    <source>
        <strain evidence="8">S2AM</strain>
    </source>
</reference>
<evidence type="ECO:0000256" key="7">
    <source>
        <dbReference type="HAMAP-Rule" id="MF_01147"/>
    </source>
</evidence>
<dbReference type="EC" id="2.5.1.145" evidence="7"/>
<feature type="transmembrane region" description="Helical" evidence="7">
    <location>
        <begin position="87"/>
        <end position="110"/>
    </location>
</feature>
<comment type="catalytic activity">
    <reaction evidence="7">
        <text>L-cysteinyl-[prolipoprotein] + a 1,2-diacyl-sn-glycero-3-phospho-(1'-sn-glycerol) = an S-1,2-diacyl-sn-glyceryl-L-cysteinyl-[prolipoprotein] + sn-glycerol 1-phosphate + H(+)</text>
        <dbReference type="Rhea" id="RHEA:56712"/>
        <dbReference type="Rhea" id="RHEA-COMP:14679"/>
        <dbReference type="Rhea" id="RHEA-COMP:14680"/>
        <dbReference type="ChEBI" id="CHEBI:15378"/>
        <dbReference type="ChEBI" id="CHEBI:29950"/>
        <dbReference type="ChEBI" id="CHEBI:57685"/>
        <dbReference type="ChEBI" id="CHEBI:64716"/>
        <dbReference type="ChEBI" id="CHEBI:140658"/>
        <dbReference type="EC" id="2.5.1.145"/>
    </reaction>
</comment>
<keyword evidence="3 7" id="KW-0808">Transferase</keyword>
<organism evidence="8 9">
    <name type="scientific">Methylomonas paludis</name>
    <dbReference type="NCBI Taxonomy" id="1173101"/>
    <lineage>
        <taxon>Bacteria</taxon>
        <taxon>Pseudomonadati</taxon>
        <taxon>Pseudomonadota</taxon>
        <taxon>Gammaproteobacteria</taxon>
        <taxon>Methylococcales</taxon>
        <taxon>Methylococcaceae</taxon>
        <taxon>Methylomonas</taxon>
    </lineage>
</organism>
<dbReference type="HAMAP" id="MF_01147">
    <property type="entry name" value="Lgt"/>
    <property type="match status" value="1"/>
</dbReference>
<name>A0A975MLG6_9GAMM</name>
<comment type="pathway">
    <text evidence="7">Protein modification; lipoprotein biosynthesis (diacylglyceryl transfer).</text>
</comment>
<dbReference type="RefSeq" id="WP_215580722.1">
    <property type="nucleotide sequence ID" value="NZ_CP073754.1"/>
</dbReference>
<keyword evidence="6 7" id="KW-0472">Membrane</keyword>
<feature type="transmembrane region" description="Helical" evidence="7">
    <location>
        <begin position="197"/>
        <end position="217"/>
    </location>
</feature>
<accession>A0A975MLG6</accession>
<feature type="transmembrane region" description="Helical" evidence="7">
    <location>
        <begin position="55"/>
        <end position="75"/>
    </location>
</feature>
<feature type="transmembrane region" description="Helical" evidence="7">
    <location>
        <begin position="122"/>
        <end position="143"/>
    </location>
</feature>
<evidence type="ECO:0000256" key="3">
    <source>
        <dbReference type="ARBA" id="ARBA00022679"/>
    </source>
</evidence>
<comment type="similarity">
    <text evidence="1 7">Belongs to the Lgt family.</text>
</comment>
<dbReference type="Pfam" id="PF01790">
    <property type="entry name" value="LGT"/>
    <property type="match status" value="1"/>
</dbReference>
<evidence type="ECO:0000256" key="1">
    <source>
        <dbReference type="ARBA" id="ARBA00007150"/>
    </source>
</evidence>
<evidence type="ECO:0000256" key="4">
    <source>
        <dbReference type="ARBA" id="ARBA00022692"/>
    </source>
</evidence>
<dbReference type="KEGG" id="mpad:KEF85_11555"/>
<evidence type="ECO:0000256" key="5">
    <source>
        <dbReference type="ARBA" id="ARBA00022989"/>
    </source>
</evidence>
<dbReference type="PROSITE" id="PS01311">
    <property type="entry name" value="LGT"/>
    <property type="match status" value="1"/>
</dbReference>
<dbReference type="PANTHER" id="PTHR30589:SF0">
    <property type="entry name" value="PHOSPHATIDYLGLYCEROL--PROLIPOPROTEIN DIACYLGLYCERYL TRANSFERASE"/>
    <property type="match status" value="1"/>
</dbReference>
<dbReference type="EMBL" id="CP073754">
    <property type="protein sequence ID" value="QWF69987.1"/>
    <property type="molecule type" value="Genomic_DNA"/>
</dbReference>
<dbReference type="NCBIfam" id="TIGR00544">
    <property type="entry name" value="lgt"/>
    <property type="match status" value="1"/>
</dbReference>
<feature type="transmembrane region" description="Helical" evidence="7">
    <location>
        <begin position="20"/>
        <end position="43"/>
    </location>
</feature>
<dbReference type="GO" id="GO:0042158">
    <property type="term" value="P:lipoprotein biosynthetic process"/>
    <property type="evidence" value="ECO:0007669"/>
    <property type="project" value="UniProtKB-UniRule"/>
</dbReference>
<dbReference type="GO" id="GO:0005886">
    <property type="term" value="C:plasma membrane"/>
    <property type="evidence" value="ECO:0007669"/>
    <property type="project" value="UniProtKB-SubCell"/>
</dbReference>
<keyword evidence="9" id="KW-1185">Reference proteome</keyword>